<keyword evidence="2" id="KW-0648">Protein biosynthesis</keyword>
<dbReference type="InterPro" id="IPR036953">
    <property type="entry name" value="GreA/GreB_C_sf"/>
</dbReference>
<dbReference type="Proteomes" id="UP001168579">
    <property type="component" value="Unassembled WGS sequence"/>
</dbReference>
<keyword evidence="2" id="KW-0251">Elongation factor</keyword>
<accession>A0ABT8RR52</accession>
<keyword evidence="3" id="KW-1185">Reference proteome</keyword>
<dbReference type="GO" id="GO:0003746">
    <property type="term" value="F:translation elongation factor activity"/>
    <property type="evidence" value="ECO:0007669"/>
    <property type="project" value="UniProtKB-KW"/>
</dbReference>
<name>A0ABT8RR52_9FLAO</name>
<evidence type="ECO:0000313" key="2">
    <source>
        <dbReference type="EMBL" id="MDO1513401.1"/>
    </source>
</evidence>
<dbReference type="PANTHER" id="PTHR30437:SF5">
    <property type="entry name" value="REGULATOR OF NUCLEOSIDE DIPHOSPHATE KINASE"/>
    <property type="match status" value="1"/>
</dbReference>
<comment type="caution">
    <text evidence="2">The sequence shown here is derived from an EMBL/GenBank/DDBJ whole genome shotgun (WGS) entry which is preliminary data.</text>
</comment>
<dbReference type="InterPro" id="IPR001437">
    <property type="entry name" value="Tscrpt_elong_fac_GreA/B_C"/>
</dbReference>
<protein>
    <submittedName>
        <fullName evidence="2">GreA/GreB family elongation factor</fullName>
    </submittedName>
</protein>
<dbReference type="Gene3D" id="3.10.50.30">
    <property type="entry name" value="Transcription elongation factor, GreA/GreB, C-terminal domain"/>
    <property type="match status" value="1"/>
</dbReference>
<reference evidence="2" key="2">
    <citation type="submission" date="2023-06" db="EMBL/GenBank/DDBJ databases">
        <authorList>
            <person name="Lucena T."/>
            <person name="Sun Q."/>
        </authorList>
    </citation>
    <scope>NUCLEOTIDE SEQUENCE</scope>
    <source>
        <strain evidence="2">CECT 8869</strain>
    </source>
</reference>
<evidence type="ECO:0000259" key="1">
    <source>
        <dbReference type="Pfam" id="PF01272"/>
    </source>
</evidence>
<dbReference type="Pfam" id="PF01272">
    <property type="entry name" value="GreA_GreB"/>
    <property type="match status" value="1"/>
</dbReference>
<dbReference type="SUPFAM" id="SSF54534">
    <property type="entry name" value="FKBP-like"/>
    <property type="match status" value="1"/>
</dbReference>
<proteinExistence type="predicted"/>
<organism evidence="2 3">
    <name type="scientific">Maribacter confluentis</name>
    <dbReference type="NCBI Taxonomy" id="1656093"/>
    <lineage>
        <taxon>Bacteria</taxon>
        <taxon>Pseudomonadati</taxon>
        <taxon>Bacteroidota</taxon>
        <taxon>Flavobacteriia</taxon>
        <taxon>Flavobacteriales</taxon>
        <taxon>Flavobacteriaceae</taxon>
        <taxon>Maribacter</taxon>
    </lineage>
</organism>
<reference evidence="2" key="1">
    <citation type="journal article" date="2014" name="Int. J. Syst. Evol. Microbiol.">
        <title>Complete genome of a new Firmicutes species belonging to the dominant human colonic microbiota ('Ruminococcus bicirculans') reveals two chromosomes and a selective capacity to utilize plant glucans.</title>
        <authorList>
            <consortium name="NISC Comparative Sequencing Program"/>
            <person name="Wegmann U."/>
            <person name="Louis P."/>
            <person name="Goesmann A."/>
            <person name="Henrissat B."/>
            <person name="Duncan S.H."/>
            <person name="Flint H.J."/>
        </authorList>
    </citation>
    <scope>NUCLEOTIDE SEQUENCE</scope>
    <source>
        <strain evidence="2">CECT 8869</strain>
    </source>
</reference>
<dbReference type="PANTHER" id="PTHR30437">
    <property type="entry name" value="TRANSCRIPTION ELONGATION FACTOR GREA"/>
    <property type="match status" value="1"/>
</dbReference>
<dbReference type="EMBL" id="JAUKUC010000001">
    <property type="protein sequence ID" value="MDO1513401.1"/>
    <property type="molecule type" value="Genomic_DNA"/>
</dbReference>
<evidence type="ECO:0000313" key="3">
    <source>
        <dbReference type="Proteomes" id="UP001168579"/>
    </source>
</evidence>
<gene>
    <name evidence="2" type="ORF">Q2T41_12110</name>
</gene>
<feature type="domain" description="Transcription elongation factor GreA/GreB C-terminal" evidence="1">
    <location>
        <begin position="54"/>
        <end position="127"/>
    </location>
</feature>
<sequence length="160" mass="18426">MKYGSLVLEKKDFVMIQRYQQLTPYVEDYAHKDALDNLKERMATALIYDLEDMPEDIIRMYSYVNLSYESGWNQTFQLVPPYENNLENDKISVQSTLGASIIGLSEGDIITYGLPSNVKTLTIKKVTQCNQHFKVIITERTINEALAKHKINLLTQNSEL</sequence>
<dbReference type="InterPro" id="IPR023459">
    <property type="entry name" value="Tscrpt_elong_fac_GreA/B_fam"/>
</dbReference>
<dbReference type="RefSeq" id="WP_304436308.1">
    <property type="nucleotide sequence ID" value="NZ_JAUKUC010000001.1"/>
</dbReference>